<dbReference type="InterPro" id="IPR013022">
    <property type="entry name" value="Xyl_isomerase-like_TIM-brl"/>
</dbReference>
<name>A0A845AZL2_9SPHN</name>
<dbReference type="PANTHER" id="PTHR12110:SF48">
    <property type="entry name" value="BLL3656 PROTEIN"/>
    <property type="match status" value="1"/>
</dbReference>
<dbReference type="Gene3D" id="3.20.20.150">
    <property type="entry name" value="Divalent-metal-dependent TIM barrel enzymes"/>
    <property type="match status" value="1"/>
</dbReference>
<evidence type="ECO:0000259" key="1">
    <source>
        <dbReference type="Pfam" id="PF01261"/>
    </source>
</evidence>
<dbReference type="AlphaFoldDB" id="A0A845AZL2"/>
<dbReference type="EMBL" id="WTYL01000001">
    <property type="protein sequence ID" value="MXP42872.1"/>
    <property type="molecule type" value="Genomic_DNA"/>
</dbReference>
<feature type="domain" description="Xylose isomerase-like TIM barrel" evidence="1">
    <location>
        <begin position="23"/>
        <end position="228"/>
    </location>
</feature>
<dbReference type="SUPFAM" id="SSF51658">
    <property type="entry name" value="Xylose isomerase-like"/>
    <property type="match status" value="1"/>
</dbReference>
<dbReference type="Proteomes" id="UP000431922">
    <property type="component" value="Unassembled WGS sequence"/>
</dbReference>
<dbReference type="InterPro" id="IPR050312">
    <property type="entry name" value="IolE/XylAMocC-like"/>
</dbReference>
<comment type="caution">
    <text evidence="2">The sequence shown here is derived from an EMBL/GenBank/DDBJ whole genome shotgun (WGS) entry which is preliminary data.</text>
</comment>
<reference evidence="2 3" key="1">
    <citation type="submission" date="2019-12" db="EMBL/GenBank/DDBJ databases">
        <title>Genomic-based taxomic classification of the family Erythrobacteraceae.</title>
        <authorList>
            <person name="Xu L."/>
        </authorList>
    </citation>
    <scope>NUCLEOTIDE SEQUENCE [LARGE SCALE GENOMIC DNA]</scope>
    <source>
        <strain evidence="2 3">KCTC 42453</strain>
    </source>
</reference>
<dbReference type="InterPro" id="IPR036237">
    <property type="entry name" value="Xyl_isomerase-like_sf"/>
</dbReference>
<accession>A0A845AZL2</accession>
<organism evidence="2 3">
    <name type="scientific">Allopontixanthobacter sediminis</name>
    <dbReference type="NCBI Taxonomy" id="1689985"/>
    <lineage>
        <taxon>Bacteria</taxon>
        <taxon>Pseudomonadati</taxon>
        <taxon>Pseudomonadota</taxon>
        <taxon>Alphaproteobacteria</taxon>
        <taxon>Sphingomonadales</taxon>
        <taxon>Erythrobacteraceae</taxon>
        <taxon>Allopontixanthobacter</taxon>
    </lineage>
</organism>
<evidence type="ECO:0000313" key="3">
    <source>
        <dbReference type="Proteomes" id="UP000431922"/>
    </source>
</evidence>
<sequence>MKTATLSLHHLTAMDVSACELVSLAAQAGCQDVCLFTYMPERFRAKYPLVEGSEVQHLAREMRRLSVGCLSLEVFPLTVDADFVEMERSLEIGASLGARYATVHSHIEDQQQARDRLGTLAEISGNYAIGLAVEFNPFSRVTTLAQALHLIEPFENGRVGLVLDTLHAGRGGAQSAAIDASQQYIDFVQISDAPAAIDQSERWKEAMLNRMVPGAGELPLIQMLSCLKSDLKISIEVPQNTVGSSSSDAKSRVLRAVDGARKTLWAAGFKSRG</sequence>
<evidence type="ECO:0000313" key="2">
    <source>
        <dbReference type="EMBL" id="MXP42872.1"/>
    </source>
</evidence>
<protein>
    <submittedName>
        <fullName evidence="2">TIM barrel protein</fullName>
    </submittedName>
</protein>
<dbReference type="PANTHER" id="PTHR12110">
    <property type="entry name" value="HYDROXYPYRUVATE ISOMERASE"/>
    <property type="match status" value="1"/>
</dbReference>
<proteinExistence type="predicted"/>
<dbReference type="Pfam" id="PF01261">
    <property type="entry name" value="AP_endonuc_2"/>
    <property type="match status" value="1"/>
</dbReference>
<gene>
    <name evidence="2" type="ORF">GRI65_00205</name>
</gene>
<dbReference type="OrthoDB" id="9072761at2"/>
<dbReference type="RefSeq" id="WP_160754537.1">
    <property type="nucleotide sequence ID" value="NZ_WTYL01000001.1"/>
</dbReference>
<keyword evidence="3" id="KW-1185">Reference proteome</keyword>